<comment type="caution">
    <text evidence="1">The sequence shown here is derived from an EMBL/GenBank/DDBJ whole genome shotgun (WGS) entry which is preliminary data.</text>
</comment>
<feature type="non-terminal residue" evidence="1">
    <location>
        <position position="1"/>
    </location>
</feature>
<evidence type="ECO:0000313" key="1">
    <source>
        <dbReference type="EMBL" id="CAG8465564.1"/>
    </source>
</evidence>
<dbReference type="EMBL" id="CAJVPL010000208">
    <property type="protein sequence ID" value="CAG8465564.1"/>
    <property type="molecule type" value="Genomic_DNA"/>
</dbReference>
<proteinExistence type="predicted"/>
<name>A0A9N8VX61_9GLOM</name>
<gene>
    <name evidence="1" type="ORF">AGERDE_LOCUS2473</name>
</gene>
<keyword evidence="2" id="KW-1185">Reference proteome</keyword>
<organism evidence="1 2">
    <name type="scientific">Ambispora gerdemannii</name>
    <dbReference type="NCBI Taxonomy" id="144530"/>
    <lineage>
        <taxon>Eukaryota</taxon>
        <taxon>Fungi</taxon>
        <taxon>Fungi incertae sedis</taxon>
        <taxon>Mucoromycota</taxon>
        <taxon>Glomeromycotina</taxon>
        <taxon>Glomeromycetes</taxon>
        <taxon>Archaeosporales</taxon>
        <taxon>Ambisporaceae</taxon>
        <taxon>Ambispora</taxon>
    </lineage>
</organism>
<accession>A0A9N8VX61</accession>
<sequence>MAPFLPKLQTIKIQVVNTLWADSQDFNIVGLSDSLWSKLSRHILTPQSEANVINGFKSVISISITPRDVSQTSSNLLKPKPENTWMKPLITSIVTFAQLHHSEIFGEAPDYHTCFVSRLFAKQHNLVDGIEVDIDITQPIELEE</sequence>
<protein>
    <submittedName>
        <fullName evidence="1">11999_t:CDS:1</fullName>
    </submittedName>
</protein>
<dbReference type="Proteomes" id="UP000789831">
    <property type="component" value="Unassembled WGS sequence"/>
</dbReference>
<dbReference type="AlphaFoldDB" id="A0A9N8VX61"/>
<evidence type="ECO:0000313" key="2">
    <source>
        <dbReference type="Proteomes" id="UP000789831"/>
    </source>
</evidence>
<reference evidence="1" key="1">
    <citation type="submission" date="2021-06" db="EMBL/GenBank/DDBJ databases">
        <authorList>
            <person name="Kallberg Y."/>
            <person name="Tangrot J."/>
            <person name="Rosling A."/>
        </authorList>
    </citation>
    <scope>NUCLEOTIDE SEQUENCE</scope>
    <source>
        <strain evidence="1">MT106</strain>
    </source>
</reference>